<comment type="caution">
    <text evidence="7">The sequence shown here is derived from an EMBL/GenBank/DDBJ whole genome shotgun (WGS) entry which is preliminary data.</text>
</comment>
<proteinExistence type="predicted"/>
<dbReference type="InterPro" id="IPR050630">
    <property type="entry name" value="WD_repeat_EMAP"/>
</dbReference>
<feature type="compositionally biased region" description="Basic residues" evidence="4">
    <location>
        <begin position="272"/>
        <end position="281"/>
    </location>
</feature>
<dbReference type="InterPro" id="IPR015943">
    <property type="entry name" value="WD40/YVTN_repeat-like_dom_sf"/>
</dbReference>
<keyword evidence="8" id="KW-1185">Reference proteome</keyword>
<keyword evidence="1 3" id="KW-0853">WD repeat</keyword>
<dbReference type="FunFam" id="2.130.10.10:FF:000044">
    <property type="entry name" value="echinoderm microtubule-associated protein-like 6 isoform X1"/>
    <property type="match status" value="1"/>
</dbReference>
<evidence type="ECO:0000256" key="1">
    <source>
        <dbReference type="ARBA" id="ARBA00022574"/>
    </source>
</evidence>
<name>A0AAN8WQL4_HALRR</name>
<dbReference type="InterPro" id="IPR001680">
    <property type="entry name" value="WD40_rpt"/>
</dbReference>
<evidence type="ECO:0000256" key="2">
    <source>
        <dbReference type="ARBA" id="ARBA00022737"/>
    </source>
</evidence>
<feature type="non-terminal residue" evidence="7">
    <location>
        <position position="502"/>
    </location>
</feature>
<evidence type="ECO:0000256" key="4">
    <source>
        <dbReference type="SAM" id="MobiDB-lite"/>
    </source>
</evidence>
<protein>
    <submittedName>
        <fullName evidence="7">Echinoderm microtubule-associated protein-like 5</fullName>
    </submittedName>
</protein>
<evidence type="ECO:0000259" key="6">
    <source>
        <dbReference type="Pfam" id="PF23414"/>
    </source>
</evidence>
<dbReference type="InterPro" id="IPR055439">
    <property type="entry name" value="Beta-prop_EML_1st"/>
</dbReference>
<feature type="region of interest" description="Disordered" evidence="4">
    <location>
        <begin position="262"/>
        <end position="291"/>
    </location>
</feature>
<organism evidence="7 8">
    <name type="scientific">Halocaridina rubra</name>
    <name type="common">Hawaiian red shrimp</name>
    <dbReference type="NCBI Taxonomy" id="373956"/>
    <lineage>
        <taxon>Eukaryota</taxon>
        <taxon>Metazoa</taxon>
        <taxon>Ecdysozoa</taxon>
        <taxon>Arthropoda</taxon>
        <taxon>Crustacea</taxon>
        <taxon>Multicrustacea</taxon>
        <taxon>Malacostraca</taxon>
        <taxon>Eumalacostraca</taxon>
        <taxon>Eucarida</taxon>
        <taxon>Decapoda</taxon>
        <taxon>Pleocyemata</taxon>
        <taxon>Caridea</taxon>
        <taxon>Atyoidea</taxon>
        <taxon>Atyidae</taxon>
        <taxon>Halocaridina</taxon>
    </lineage>
</organism>
<dbReference type="SUPFAM" id="SSF82171">
    <property type="entry name" value="DPP6 N-terminal domain-like"/>
    <property type="match status" value="1"/>
</dbReference>
<feature type="domain" description="EML-like first beta-propeller" evidence="5">
    <location>
        <begin position="358"/>
        <end position="493"/>
    </location>
</feature>
<dbReference type="InterPro" id="IPR055442">
    <property type="entry name" value="Beta-prop_EML-like_2nd"/>
</dbReference>
<accession>A0AAN8WQL4</accession>
<keyword evidence="2" id="KW-0677">Repeat</keyword>
<evidence type="ECO:0000313" key="7">
    <source>
        <dbReference type="EMBL" id="KAK7066468.1"/>
    </source>
</evidence>
<dbReference type="PANTHER" id="PTHR13720">
    <property type="entry name" value="WD-40 REPEAT PROTEIN"/>
    <property type="match status" value="1"/>
</dbReference>
<sequence>MPIYEDYTYTSMTILYQILRNLEEVYRINDRKEVCHDLKYSPCGAYLAVASNDNFVDIYAVESAYKRVQILSGASSFITHIDWSTNSEYLQLNSGASERLIYNVSGESIVDESDIPEIEWSSWTGVLGKQVAGLWHKYADVSDINAADANFYYNCIVTGDDFGLVKLFRFPCPKRGSKCRSFMGHSEHVTNVRWTNDSEYVISVGGADHAVFQWRFRPNRKTTPQINRVRISSSIENESNDDVMDTEDELEGIPELTLDLEEELSERQTRSKRDKRKKRGAKTVTGVEVTSDSTFAKRRDATGGENLANVPPDQSLLIKHVFGYRAHECRDNIHWLKDGRVVYHVAAVGVVLDIATRSQNHYLHHTDDIMCLAVHPEGELVATGQLGKDATVHVWDALEQKIMALLKNGHTRGVSSVAFCSDGEKVATLGLDDYHTLVLWHWKKGYKLASARGYNDKVFGVRFSPVTNNRLVTFGAKHIKFWNQTGGGLTFRQVSMGFKFKQ</sequence>
<dbReference type="SUPFAM" id="SSF50978">
    <property type="entry name" value="WD40 repeat-like"/>
    <property type="match status" value="1"/>
</dbReference>
<dbReference type="Pfam" id="PF23414">
    <property type="entry name" value="Beta-prop_EML_2"/>
    <property type="match status" value="1"/>
</dbReference>
<feature type="domain" description="EML-like second beta-propeller" evidence="6">
    <location>
        <begin position="20"/>
        <end position="215"/>
    </location>
</feature>
<feature type="repeat" description="WD" evidence="3">
    <location>
        <begin position="182"/>
        <end position="224"/>
    </location>
</feature>
<dbReference type="AlphaFoldDB" id="A0AAN8WQL4"/>
<dbReference type="Gene3D" id="2.130.10.10">
    <property type="entry name" value="YVTN repeat-like/Quinoprotein amine dehydrogenase"/>
    <property type="match status" value="2"/>
</dbReference>
<evidence type="ECO:0000313" key="8">
    <source>
        <dbReference type="Proteomes" id="UP001381693"/>
    </source>
</evidence>
<dbReference type="SMART" id="SM00320">
    <property type="entry name" value="WD40"/>
    <property type="match status" value="5"/>
</dbReference>
<dbReference type="Proteomes" id="UP001381693">
    <property type="component" value="Unassembled WGS sequence"/>
</dbReference>
<dbReference type="InterPro" id="IPR036322">
    <property type="entry name" value="WD40_repeat_dom_sf"/>
</dbReference>
<reference evidence="7 8" key="1">
    <citation type="submission" date="2023-11" db="EMBL/GenBank/DDBJ databases">
        <title>Halocaridina rubra genome assembly.</title>
        <authorList>
            <person name="Smith C."/>
        </authorList>
    </citation>
    <scope>NUCLEOTIDE SEQUENCE [LARGE SCALE GENOMIC DNA]</scope>
    <source>
        <strain evidence="7">EP-1</strain>
        <tissue evidence="7">Whole</tissue>
    </source>
</reference>
<dbReference type="Pfam" id="PF03451">
    <property type="entry name" value="HELP"/>
    <property type="match status" value="1"/>
</dbReference>
<dbReference type="GO" id="GO:0008017">
    <property type="term" value="F:microtubule binding"/>
    <property type="evidence" value="ECO:0007669"/>
    <property type="project" value="TreeGrafter"/>
</dbReference>
<gene>
    <name evidence="7" type="primary">EML5_1</name>
    <name evidence="7" type="ORF">SK128_000637</name>
</gene>
<dbReference type="InterPro" id="IPR005108">
    <property type="entry name" value="HELP"/>
</dbReference>
<dbReference type="PROSITE" id="PS50082">
    <property type="entry name" value="WD_REPEATS_2"/>
    <property type="match status" value="1"/>
</dbReference>
<dbReference type="EMBL" id="JAXCGZ010019177">
    <property type="protein sequence ID" value="KAK7066468.1"/>
    <property type="molecule type" value="Genomic_DNA"/>
</dbReference>
<dbReference type="Pfam" id="PF23409">
    <property type="entry name" value="Beta-prop_EML"/>
    <property type="match status" value="1"/>
</dbReference>
<dbReference type="PANTHER" id="PTHR13720:SF33">
    <property type="entry name" value="HELP DOMAIN-CONTAINING PROTEIN"/>
    <property type="match status" value="1"/>
</dbReference>
<evidence type="ECO:0000256" key="3">
    <source>
        <dbReference type="PROSITE-ProRule" id="PRU00221"/>
    </source>
</evidence>
<evidence type="ECO:0000259" key="5">
    <source>
        <dbReference type="Pfam" id="PF23409"/>
    </source>
</evidence>